<name>A0ACC7LR71_9FLAO</name>
<reference evidence="1" key="1">
    <citation type="submission" date="2024-09" db="EMBL/GenBank/DDBJ databases">
        <authorList>
            <person name="Liu J."/>
        </authorList>
    </citation>
    <scope>NUCLEOTIDE SEQUENCE</scope>
    <source>
        <strain evidence="1">NBU2967</strain>
    </source>
</reference>
<keyword evidence="1" id="KW-0378">Hydrolase</keyword>
<dbReference type="Proteomes" id="UP001595191">
    <property type="component" value="Unassembled WGS sequence"/>
</dbReference>
<gene>
    <name evidence="1" type="ORF">ACEZ3G_13510</name>
</gene>
<keyword evidence="2" id="KW-1185">Reference proteome</keyword>
<evidence type="ECO:0000313" key="2">
    <source>
        <dbReference type="Proteomes" id="UP001595191"/>
    </source>
</evidence>
<comment type="caution">
    <text evidence="1">The sequence shown here is derived from an EMBL/GenBank/DDBJ whole genome shotgun (WGS) entry which is preliminary data.</text>
</comment>
<evidence type="ECO:0000313" key="1">
    <source>
        <dbReference type="EMBL" id="MFH6604502.1"/>
    </source>
</evidence>
<organism evidence="1 2">
    <name type="scientific">Meishania litoralis</name>
    <dbReference type="NCBI Taxonomy" id="3434685"/>
    <lineage>
        <taxon>Bacteria</taxon>
        <taxon>Pseudomonadati</taxon>
        <taxon>Bacteroidota</taxon>
        <taxon>Flavobacteriia</taxon>
        <taxon>Flavobacteriales</taxon>
        <taxon>Flavobacteriaceae</taxon>
        <taxon>Meishania</taxon>
    </lineage>
</organism>
<sequence length="380" mass="43085">MKNKVIRTIVLFVSIWTFGQQTAPQKIAELFTTELQKEPIKSAFLHVHSKSKGIDVRLAESKVETEHGITIKNPFYTASITKMLTATAVGMLKDQKKLSFEDKIAQYLPKSLIEKLHVLDGKDYSKDITIAHLLQHTSGLPDYFTDKTEDGSPNIINQLLMDTDKSWSPEEMIRFSKEKMKPHFVPGDGYQYTDTEYVLLALLVEKVSGLSLDAFFKQHIFQPLGMQSSYINLKSSSLKNERPMAQFYADDMELSTLKSLSADWGGGGLVSTTQDLITFLEAYNTNKLVKKNTRHAMQQWVDETVGMEYGYGIRKVSFTTLFDNDTNLEVIGHTGSTASFLWYCPQLDTYVSGTLNQLEASKSTLKLVYNLLQLIENEYF</sequence>
<accession>A0ACC7LR71</accession>
<proteinExistence type="predicted"/>
<dbReference type="EMBL" id="JBHFPV010000002">
    <property type="protein sequence ID" value="MFH6604502.1"/>
    <property type="molecule type" value="Genomic_DNA"/>
</dbReference>
<dbReference type="EC" id="3.-.-.-" evidence="1"/>
<protein>
    <submittedName>
        <fullName evidence="1">Serine hydrolase domain-containing protein</fullName>
        <ecNumber evidence="1">3.-.-.-</ecNumber>
    </submittedName>
</protein>